<reference evidence="6" key="1">
    <citation type="submission" date="2013-07" db="EMBL/GenBank/DDBJ databases">
        <authorList>
            <person name="McIlroy S."/>
        </authorList>
    </citation>
    <scope>NUCLEOTIDE SEQUENCE [LARGE SCALE GENOMIC DNA]</scope>
    <source>
        <strain evidence="6">Run_A_D11</strain>
    </source>
</reference>
<dbReference type="STRING" id="1400863.BN873_470041"/>
<accession>W6M9K5</accession>
<evidence type="ECO:0000256" key="2">
    <source>
        <dbReference type="ARBA" id="ARBA00022490"/>
    </source>
</evidence>
<gene>
    <name evidence="6" type="ORF">BN873_470041</name>
</gene>
<evidence type="ECO:0000256" key="1">
    <source>
        <dbReference type="ARBA" id="ARBA00004514"/>
    </source>
</evidence>
<organism evidence="6 7">
    <name type="scientific">Candidatus Competibacter denitrificans Run_A_D11</name>
    <dbReference type="NCBI Taxonomy" id="1400863"/>
    <lineage>
        <taxon>Bacteria</taxon>
        <taxon>Pseudomonadati</taxon>
        <taxon>Pseudomonadota</taxon>
        <taxon>Gammaproteobacteria</taxon>
        <taxon>Candidatus Competibacteraceae</taxon>
        <taxon>Candidatus Competibacter</taxon>
    </lineage>
</organism>
<dbReference type="Gene3D" id="1.20.58.380">
    <property type="entry name" value="Flagellar protein flit"/>
    <property type="match status" value="1"/>
</dbReference>
<comment type="caution">
    <text evidence="6">The sequence shown here is derived from an EMBL/GenBank/DDBJ whole genome shotgun (WGS) entry which is preliminary data.</text>
</comment>
<dbReference type="AlphaFoldDB" id="W6M9K5"/>
<keyword evidence="7" id="KW-1185">Reference proteome</keyword>
<dbReference type="EMBL" id="CBTJ020000055">
    <property type="protein sequence ID" value="CDI03299.1"/>
    <property type="molecule type" value="Genomic_DNA"/>
</dbReference>
<evidence type="ECO:0000256" key="3">
    <source>
        <dbReference type="ARBA" id="ARBA00022795"/>
    </source>
</evidence>
<comment type="subcellular location">
    <subcellularLocation>
        <location evidence="1">Cytoplasm</location>
        <location evidence="1">Cytosol</location>
    </subcellularLocation>
</comment>
<evidence type="ECO:0000313" key="7">
    <source>
        <dbReference type="Proteomes" id="UP000035760"/>
    </source>
</evidence>
<evidence type="ECO:0000313" key="6">
    <source>
        <dbReference type="EMBL" id="CDI03299.1"/>
    </source>
</evidence>
<dbReference type="OrthoDB" id="7013020at2"/>
<proteinExistence type="predicted"/>
<dbReference type="Proteomes" id="UP000035760">
    <property type="component" value="Unassembled WGS sequence"/>
</dbReference>
<name>W6M9K5_9GAMM</name>
<keyword evidence="2" id="KW-0963">Cytoplasm</keyword>
<dbReference type="InterPro" id="IPR008622">
    <property type="entry name" value="FliT"/>
</dbReference>
<dbReference type="RefSeq" id="WP_048673923.1">
    <property type="nucleotide sequence ID" value="NZ_CBTJ020000055.1"/>
</dbReference>
<evidence type="ECO:0000256" key="5">
    <source>
        <dbReference type="ARBA" id="ARBA00093797"/>
    </source>
</evidence>
<keyword evidence="3" id="KW-1005">Bacterial flagellum biogenesis</keyword>
<evidence type="ECO:0000256" key="4">
    <source>
        <dbReference type="ARBA" id="ARBA00023186"/>
    </source>
</evidence>
<protein>
    <recommendedName>
        <fullName evidence="5">Flagellar protein FliT</fullName>
    </recommendedName>
</protein>
<dbReference type="Pfam" id="PF05400">
    <property type="entry name" value="FliT"/>
    <property type="match status" value="1"/>
</dbReference>
<keyword evidence="4" id="KW-0143">Chaperone</keyword>
<reference evidence="6" key="2">
    <citation type="submission" date="2014-03" db="EMBL/GenBank/DDBJ databases">
        <title>Candidatus Competibacter-lineage genomes retrieved from metagenomes reveal functional metabolic diversity.</title>
        <authorList>
            <person name="McIlroy S.J."/>
            <person name="Albertsen M."/>
            <person name="Andresen E.K."/>
            <person name="Saunders A.M."/>
            <person name="Kristiansen R."/>
            <person name="Stokholm-Bjerregaard M."/>
            <person name="Nielsen K.L."/>
            <person name="Nielsen P.H."/>
        </authorList>
    </citation>
    <scope>NUCLEOTIDE SEQUENCE</scope>
    <source>
        <strain evidence="6">Run_A_D11</strain>
    </source>
</reference>
<dbReference type="GO" id="GO:0044781">
    <property type="term" value="P:bacterial-type flagellum organization"/>
    <property type="evidence" value="ECO:0007669"/>
    <property type="project" value="UniProtKB-KW"/>
</dbReference>
<sequence length="106" mass="11958">MIETPNDWEQAITLLRLLSVEMVELAEAGGWDEVTTWEDKRRALLDEMFQKKPPAAFATALAETVRTVLANDARLKALASLEMSKLAGYLKSFDQGRRARNAYQTL</sequence>